<feature type="domain" description="AMP-dependent ligase C-terminal" evidence="11">
    <location>
        <begin position="336"/>
        <end position="432"/>
    </location>
</feature>
<keyword evidence="2 9" id="KW-0436">Ligase</keyword>
<evidence type="ECO:0000256" key="6">
    <source>
        <dbReference type="ARBA" id="ARBA00066629"/>
    </source>
</evidence>
<dbReference type="InterPro" id="IPR011880">
    <property type="entry name" value="PA_CoA_ligase"/>
</dbReference>
<dbReference type="EMBL" id="JACRTC010000007">
    <property type="protein sequence ID" value="MBC8571132.1"/>
    <property type="molecule type" value="Genomic_DNA"/>
</dbReference>
<dbReference type="Pfam" id="PF14535">
    <property type="entry name" value="AMP-binding_C_2"/>
    <property type="match status" value="1"/>
</dbReference>
<dbReference type="EC" id="6.2.1.30" evidence="6 9"/>
<protein>
    <recommendedName>
        <fullName evidence="7 9">Phenylacetate-coenzyme A ligase</fullName>
        <ecNumber evidence="6 9">6.2.1.30</ecNumber>
    </recommendedName>
    <alternativeName>
        <fullName evidence="8 9">Phenylacetyl-CoA ligase</fullName>
    </alternativeName>
</protein>
<dbReference type="PANTHER" id="PTHR43439">
    <property type="entry name" value="PHENYLACETATE-COENZYME A LIGASE"/>
    <property type="match status" value="1"/>
</dbReference>
<evidence type="ECO:0000313" key="12">
    <source>
        <dbReference type="EMBL" id="MBC8571132.1"/>
    </source>
</evidence>
<comment type="pathway">
    <text evidence="4 9">Aromatic compound metabolism; phenylacetate degradation.</text>
</comment>
<organism evidence="12 13">
    <name type="scientific">Zongyangia hominis</name>
    <dbReference type="NCBI Taxonomy" id="2763677"/>
    <lineage>
        <taxon>Bacteria</taxon>
        <taxon>Bacillati</taxon>
        <taxon>Bacillota</taxon>
        <taxon>Clostridia</taxon>
        <taxon>Eubacteriales</taxon>
        <taxon>Oscillospiraceae</taxon>
        <taxon>Zongyangia</taxon>
    </lineage>
</organism>
<dbReference type="Proteomes" id="UP000660861">
    <property type="component" value="Unassembled WGS sequence"/>
</dbReference>
<dbReference type="GO" id="GO:0010124">
    <property type="term" value="P:phenylacetate catabolic process"/>
    <property type="evidence" value="ECO:0007669"/>
    <property type="project" value="UniProtKB-UniRule"/>
</dbReference>
<evidence type="ECO:0000259" key="10">
    <source>
        <dbReference type="Pfam" id="PF00501"/>
    </source>
</evidence>
<proteinExistence type="inferred from homology"/>
<dbReference type="InterPro" id="IPR045851">
    <property type="entry name" value="AMP-bd_C_sf"/>
</dbReference>
<keyword evidence="13" id="KW-1185">Reference proteome</keyword>
<evidence type="ECO:0000256" key="4">
    <source>
        <dbReference type="ARBA" id="ARBA00060591"/>
    </source>
</evidence>
<evidence type="ECO:0000259" key="11">
    <source>
        <dbReference type="Pfam" id="PF14535"/>
    </source>
</evidence>
<comment type="subunit">
    <text evidence="1">Monomer.</text>
</comment>
<reference evidence="12" key="1">
    <citation type="submission" date="2020-08" db="EMBL/GenBank/DDBJ databases">
        <title>Genome public.</title>
        <authorList>
            <person name="Liu C."/>
            <person name="Sun Q."/>
        </authorList>
    </citation>
    <scope>NUCLEOTIDE SEQUENCE</scope>
    <source>
        <strain evidence="12">NSJ-54</strain>
    </source>
</reference>
<evidence type="ECO:0000256" key="9">
    <source>
        <dbReference type="PIRNR" id="PIRNR006444"/>
    </source>
</evidence>
<dbReference type="InterPro" id="IPR051414">
    <property type="entry name" value="Adenylate-forming_Reductase"/>
</dbReference>
<dbReference type="SUPFAM" id="SSF56801">
    <property type="entry name" value="Acetyl-CoA synthetase-like"/>
    <property type="match status" value="1"/>
</dbReference>
<comment type="function">
    <text evidence="9">Catalyzes the activation of phenylacetic acid (PA) to phenylacetyl-CoA (PA-CoA).</text>
</comment>
<evidence type="ECO:0000256" key="2">
    <source>
        <dbReference type="ARBA" id="ARBA00022598"/>
    </source>
</evidence>
<comment type="catalytic activity">
    <reaction evidence="9">
        <text>2-phenylacetate + ATP + CoA = phenylacetyl-CoA + AMP + diphosphate</text>
        <dbReference type="Rhea" id="RHEA:20956"/>
        <dbReference type="ChEBI" id="CHEBI:18401"/>
        <dbReference type="ChEBI" id="CHEBI:30616"/>
        <dbReference type="ChEBI" id="CHEBI:33019"/>
        <dbReference type="ChEBI" id="CHEBI:57287"/>
        <dbReference type="ChEBI" id="CHEBI:57390"/>
        <dbReference type="ChEBI" id="CHEBI:456215"/>
        <dbReference type="EC" id="6.2.1.30"/>
    </reaction>
</comment>
<dbReference type="InterPro" id="IPR042099">
    <property type="entry name" value="ANL_N_sf"/>
</dbReference>
<dbReference type="GO" id="GO:0000166">
    <property type="term" value="F:nucleotide binding"/>
    <property type="evidence" value="ECO:0007669"/>
    <property type="project" value="UniProtKB-KW"/>
</dbReference>
<feature type="domain" description="AMP-dependent synthetase/ligase" evidence="10">
    <location>
        <begin position="21"/>
        <end position="287"/>
    </location>
</feature>
<dbReference type="FunFam" id="3.40.50.12780:FF:000016">
    <property type="entry name" value="Phenylacetate-coenzyme A ligase"/>
    <property type="match status" value="1"/>
</dbReference>
<dbReference type="GO" id="GO:0047475">
    <property type="term" value="F:phenylacetate-CoA ligase activity"/>
    <property type="evidence" value="ECO:0007669"/>
    <property type="project" value="UniProtKB-EC"/>
</dbReference>
<evidence type="ECO:0000256" key="3">
    <source>
        <dbReference type="ARBA" id="ARBA00022741"/>
    </source>
</evidence>
<evidence type="ECO:0000256" key="5">
    <source>
        <dbReference type="ARBA" id="ARBA00061566"/>
    </source>
</evidence>
<dbReference type="InterPro" id="IPR000873">
    <property type="entry name" value="AMP-dep_synth/lig_dom"/>
</dbReference>
<dbReference type="AlphaFoldDB" id="A0A926EC16"/>
<comment type="caution">
    <text evidence="12">The sequence shown here is derived from an EMBL/GenBank/DDBJ whole genome shotgun (WGS) entry which is preliminary data.</text>
</comment>
<dbReference type="PIRSF" id="PIRSF006444">
    <property type="entry name" value="PaaK"/>
    <property type="match status" value="1"/>
</dbReference>
<name>A0A926EC16_9FIRM</name>
<dbReference type="Gene3D" id="3.40.50.12780">
    <property type="entry name" value="N-terminal domain of ligase-like"/>
    <property type="match status" value="1"/>
</dbReference>
<dbReference type="InterPro" id="IPR028154">
    <property type="entry name" value="AMP-dep_Lig_C"/>
</dbReference>
<evidence type="ECO:0000313" key="13">
    <source>
        <dbReference type="Proteomes" id="UP000660861"/>
    </source>
</evidence>
<accession>A0A926EC16</accession>
<dbReference type="CDD" id="cd05913">
    <property type="entry name" value="PaaK"/>
    <property type="match status" value="1"/>
</dbReference>
<dbReference type="Gene3D" id="3.30.300.30">
    <property type="match status" value="1"/>
</dbReference>
<evidence type="ECO:0000256" key="8">
    <source>
        <dbReference type="ARBA" id="ARBA00075111"/>
    </source>
</evidence>
<comment type="similarity">
    <text evidence="5 9">Belongs to the phenylacetyl-CoA ligase family.</text>
</comment>
<evidence type="ECO:0000256" key="1">
    <source>
        <dbReference type="ARBA" id="ARBA00011245"/>
    </source>
</evidence>
<evidence type="ECO:0000256" key="7">
    <source>
        <dbReference type="ARBA" id="ARBA00068695"/>
    </source>
</evidence>
<dbReference type="Pfam" id="PF00501">
    <property type="entry name" value="AMP-binding"/>
    <property type="match status" value="1"/>
</dbReference>
<sequence length="439" mass="49423">MTVFWQKDLETMDRASIERIQLERLQHIVKYCYDNVPFYHERLEKAGATPDKIKTLGDVERIPFTTKDDIRDTYPFGLFAVPMKKVVRLHASSGTTGKPTVVGYTKNDLDTWSDLMARLIVAAGGREDDIAQIAFGYGLFTGALGLHYGLERIGATVVPTSSGNTEKSIMLMHDFGTTTLISTPSYALYMSEVAREMGYQKDDFKMRLGLFGSEGSTVEMRNAIEEAWGIFATDNYGMSELMGPGVSGECERREGLHISEDYFLPEIIDGATGETLPRGATGELVITTLGKEAFPLLRYRTKDITRINYDRCECGRTFARMDKVMGRTDDMLKIRGVNVFPTQIESVIVGMKGISPNYQIVVTREGFMDKLEINVELIDETLLERFAELENLQHTIKDKLRSVLGLDAKVNLVQPKQIERFAGKAKRVVDLRNQTKEEK</sequence>
<keyword evidence="3 9" id="KW-0547">Nucleotide-binding</keyword>
<gene>
    <name evidence="12" type="ORF">H8709_09885</name>
</gene>
<dbReference type="PANTHER" id="PTHR43439:SF1">
    <property type="entry name" value="PHENYLACETATE-COENZYME A LIGASE"/>
    <property type="match status" value="1"/>
</dbReference>